<dbReference type="InterPro" id="IPR004331">
    <property type="entry name" value="SPX_dom"/>
</dbReference>
<dbReference type="GO" id="GO:0007034">
    <property type="term" value="P:vacuolar transport"/>
    <property type="evidence" value="ECO:0007669"/>
    <property type="project" value="TreeGrafter"/>
</dbReference>
<dbReference type="OrthoDB" id="5588846at2759"/>
<dbReference type="Pfam" id="PF09359">
    <property type="entry name" value="VTC"/>
    <property type="match status" value="1"/>
</dbReference>
<feature type="transmembrane region" description="Helical" evidence="7">
    <location>
        <begin position="793"/>
        <end position="813"/>
    </location>
</feature>
<evidence type="ECO:0000256" key="7">
    <source>
        <dbReference type="SAM" id="Phobius"/>
    </source>
</evidence>
<feature type="compositionally biased region" description="Pro residues" evidence="6">
    <location>
        <begin position="610"/>
        <end position="621"/>
    </location>
</feature>
<keyword evidence="3 7" id="KW-0812">Transmembrane</keyword>
<dbReference type="Gene3D" id="3.20.100.30">
    <property type="entry name" value="VTC, catalytic tunnel domain"/>
    <property type="match status" value="1"/>
</dbReference>
<dbReference type="AlphaFoldDB" id="A0A2T2NER9"/>
<evidence type="ECO:0000256" key="4">
    <source>
        <dbReference type="ARBA" id="ARBA00022989"/>
    </source>
</evidence>
<feature type="compositionally biased region" description="Polar residues" evidence="6">
    <location>
        <begin position="547"/>
        <end position="586"/>
    </location>
</feature>
<feature type="region of interest" description="Disordered" evidence="6">
    <location>
        <begin position="678"/>
        <end position="714"/>
    </location>
</feature>
<organism evidence="9 10">
    <name type="scientific">Corynespora cassiicola Philippines</name>
    <dbReference type="NCBI Taxonomy" id="1448308"/>
    <lineage>
        <taxon>Eukaryota</taxon>
        <taxon>Fungi</taxon>
        <taxon>Dikarya</taxon>
        <taxon>Ascomycota</taxon>
        <taxon>Pezizomycotina</taxon>
        <taxon>Dothideomycetes</taxon>
        <taxon>Pleosporomycetidae</taxon>
        <taxon>Pleosporales</taxon>
        <taxon>Corynesporascaceae</taxon>
        <taxon>Corynespora</taxon>
    </lineage>
</organism>
<feature type="domain" description="SPX" evidence="8">
    <location>
        <begin position="1"/>
        <end position="164"/>
    </location>
</feature>
<keyword evidence="2" id="KW-0926">Vacuole</keyword>
<dbReference type="CDD" id="cd14474">
    <property type="entry name" value="SPX_YDR089W"/>
    <property type="match status" value="1"/>
</dbReference>
<gene>
    <name evidence="9" type="ORF">BS50DRAFT_499556</name>
</gene>
<feature type="transmembrane region" description="Helical" evidence="7">
    <location>
        <begin position="762"/>
        <end position="781"/>
    </location>
</feature>
<dbReference type="Proteomes" id="UP000240883">
    <property type="component" value="Unassembled WGS sequence"/>
</dbReference>
<feature type="region of interest" description="Disordered" evidence="6">
    <location>
        <begin position="538"/>
        <end position="630"/>
    </location>
</feature>
<name>A0A2T2NER9_CORCC</name>
<dbReference type="STRING" id="1448308.A0A2T2NER9"/>
<proteinExistence type="predicted"/>
<feature type="compositionally biased region" description="Polar residues" evidence="6">
    <location>
        <begin position="705"/>
        <end position="714"/>
    </location>
</feature>
<accession>A0A2T2NER9</accession>
<evidence type="ECO:0000256" key="6">
    <source>
        <dbReference type="SAM" id="MobiDB-lite"/>
    </source>
</evidence>
<dbReference type="PANTHER" id="PTHR46140:SF1">
    <property type="entry name" value="VACUOLAR TRANSPORTER CHAPERONE COMPLEX SUBUNIT 4-RELATED"/>
    <property type="match status" value="1"/>
</dbReference>
<dbReference type="GO" id="GO:0000329">
    <property type="term" value="C:fungal-type vacuole membrane"/>
    <property type="evidence" value="ECO:0007669"/>
    <property type="project" value="TreeGrafter"/>
</dbReference>
<evidence type="ECO:0000256" key="3">
    <source>
        <dbReference type="ARBA" id="ARBA00022692"/>
    </source>
</evidence>
<dbReference type="PROSITE" id="PS51382">
    <property type="entry name" value="SPX"/>
    <property type="match status" value="1"/>
</dbReference>
<feature type="transmembrane region" description="Helical" evidence="7">
    <location>
        <begin position="825"/>
        <end position="850"/>
    </location>
</feature>
<protein>
    <recommendedName>
        <fullName evidence="8">SPX domain-containing protein</fullName>
    </recommendedName>
</protein>
<evidence type="ECO:0000313" key="10">
    <source>
        <dbReference type="Proteomes" id="UP000240883"/>
    </source>
</evidence>
<dbReference type="GO" id="GO:0006799">
    <property type="term" value="P:polyphosphate biosynthetic process"/>
    <property type="evidence" value="ECO:0007669"/>
    <property type="project" value="UniProtKB-ARBA"/>
</dbReference>
<evidence type="ECO:0000256" key="1">
    <source>
        <dbReference type="ARBA" id="ARBA00004128"/>
    </source>
</evidence>
<comment type="subcellular location">
    <subcellularLocation>
        <location evidence="1">Vacuole membrane</location>
        <topology evidence="1">Multi-pass membrane protein</topology>
    </subcellularLocation>
</comment>
<dbReference type="GO" id="GO:0033254">
    <property type="term" value="C:vacuolar transporter chaperone complex"/>
    <property type="evidence" value="ECO:0007669"/>
    <property type="project" value="TreeGrafter"/>
</dbReference>
<evidence type="ECO:0000256" key="5">
    <source>
        <dbReference type="ARBA" id="ARBA00023136"/>
    </source>
</evidence>
<dbReference type="InterPro" id="IPR018966">
    <property type="entry name" value="VTC_domain"/>
</dbReference>
<keyword evidence="10" id="KW-1185">Reference proteome</keyword>
<keyword evidence="4 7" id="KW-1133">Transmembrane helix</keyword>
<feature type="region of interest" description="Disordered" evidence="6">
    <location>
        <begin position="271"/>
        <end position="291"/>
    </location>
</feature>
<dbReference type="GO" id="GO:0016237">
    <property type="term" value="P:microautophagy"/>
    <property type="evidence" value="ECO:0007669"/>
    <property type="project" value="TreeGrafter"/>
</dbReference>
<dbReference type="EMBL" id="KZ678139">
    <property type="protein sequence ID" value="PSN63869.1"/>
    <property type="molecule type" value="Genomic_DNA"/>
</dbReference>
<feature type="compositionally biased region" description="Basic residues" evidence="6">
    <location>
        <begin position="598"/>
        <end position="608"/>
    </location>
</feature>
<sequence>MKYGDTLRQRSIPEWGHFNIDYDYLKDLIKHQTTPGTGVAVSIPGQGETTERAFGTTFFRVLKTQHDRINLFIKSKSGEIERRLEHISRTLEQLQARRPIDTPGARLPVRIVERYAKIDADVAKAGEEIRSLSRFQTAQRIGFYKILKKYKRWTKDPDLELRFKEEVEKPDSFFKLDLGYLLDQYIDVLGALRTAFDGSGGSSPSAKISRSLSAASQISKATDEGSEVDFDLAFSMLPLGSQGSKATYWVHPDHVVEVQVLLLQHMRLYTGPHARPPSTPRDSPFASPLRRKSSTNVDRYFGNEDTGGLLVLDHPDSFAFKRNASTVGSNEEATGSTGVRSAGNVRWAASGESAVIVGLEDNSEAVKVAKLKRKYIEAFLNLNAPFDYNQEMPSPENDLKAVRQWLTEHTEARPIAGVCAKRTRFIGLHNSQVGGTWATLDRDIFMKGNIQTALKNEEWVSDARSGAAVFPHAVLEVRREGHHFAGLIQTLDRSHLVERVRGFSLETHAVWACCKPGAMSAPSWMPLLDKDIRKLPEPVKRQRRRVPSSSASFTQISPQESASATSLTDGQTTPYTSKNGESSATSAPECVEPPPLHAFRKKSRRSSSHRPPPQPQAPPETPRYWNEYDNPESEDEGYYIYIDPNATIDFPGKQMFEALAQKTRALFGIKEVGEESPLLGTADDYSSDDDTESESPLVGPKSYGTMPSSGAQSDQGGYFSGLFRGLRDPRHDAEVQRRSERERSSLLDELQTRQHNAEVTKLRFYTTCLATSVVIDIILGIMTSTSRKKQRGVVDAVTLFGTIFTLLLCAAAIVSMQSRHERLGWLHQGAVVTAVGVVIAIDVLLLRWVLGG</sequence>
<dbReference type="InterPro" id="IPR051572">
    <property type="entry name" value="VTC_Complex_Subunit"/>
</dbReference>
<reference evidence="9 10" key="1">
    <citation type="journal article" date="2018" name="Front. Microbiol.">
        <title>Genome-Wide Analysis of Corynespora cassiicola Leaf Fall Disease Putative Effectors.</title>
        <authorList>
            <person name="Lopez D."/>
            <person name="Ribeiro S."/>
            <person name="Label P."/>
            <person name="Fumanal B."/>
            <person name="Venisse J.S."/>
            <person name="Kohler A."/>
            <person name="de Oliveira R.R."/>
            <person name="Labutti K."/>
            <person name="Lipzen A."/>
            <person name="Lail K."/>
            <person name="Bauer D."/>
            <person name="Ohm R.A."/>
            <person name="Barry K.W."/>
            <person name="Spatafora J."/>
            <person name="Grigoriev I.V."/>
            <person name="Martin F.M."/>
            <person name="Pujade-Renaud V."/>
        </authorList>
    </citation>
    <scope>NUCLEOTIDE SEQUENCE [LARGE SCALE GENOMIC DNA]</scope>
    <source>
        <strain evidence="9 10">Philippines</strain>
    </source>
</reference>
<dbReference type="InterPro" id="IPR042267">
    <property type="entry name" value="VTC_sf"/>
</dbReference>
<evidence type="ECO:0000259" key="8">
    <source>
        <dbReference type="PROSITE" id="PS51382"/>
    </source>
</evidence>
<evidence type="ECO:0000256" key="2">
    <source>
        <dbReference type="ARBA" id="ARBA00022554"/>
    </source>
</evidence>
<dbReference type="GO" id="GO:0042144">
    <property type="term" value="P:vacuole fusion, non-autophagic"/>
    <property type="evidence" value="ECO:0007669"/>
    <property type="project" value="TreeGrafter"/>
</dbReference>
<dbReference type="PANTHER" id="PTHR46140">
    <property type="entry name" value="VACUOLAR TRANSPORTER CHAPERONE 1-RELATED"/>
    <property type="match status" value="1"/>
</dbReference>
<evidence type="ECO:0000313" key="9">
    <source>
        <dbReference type="EMBL" id="PSN63869.1"/>
    </source>
</evidence>
<keyword evidence="5 7" id="KW-0472">Membrane</keyword>